<dbReference type="Proteomes" id="UP000235584">
    <property type="component" value="Chromosome"/>
</dbReference>
<reference evidence="10 11" key="1">
    <citation type="submission" date="2018-01" db="EMBL/GenBank/DDBJ databases">
        <title>Complete genome sequence of Bacteriovorax stolpii DSM12778.</title>
        <authorList>
            <person name="Tang B."/>
            <person name="Chang J."/>
        </authorList>
    </citation>
    <scope>NUCLEOTIDE SEQUENCE [LARGE SCALE GENOMIC DNA]</scope>
    <source>
        <strain evidence="10 11">DSM 12778</strain>
    </source>
</reference>
<keyword evidence="5 7" id="KW-1133">Transmembrane helix</keyword>
<dbReference type="Gene3D" id="1.20.1560.10">
    <property type="entry name" value="ABC transporter type 1, transmembrane domain"/>
    <property type="match status" value="1"/>
</dbReference>
<feature type="transmembrane region" description="Helical" evidence="7">
    <location>
        <begin position="157"/>
        <end position="179"/>
    </location>
</feature>
<protein>
    <recommendedName>
        <fullName evidence="12">ABC transporter ATP-binding protein</fullName>
    </recommendedName>
</protein>
<dbReference type="GO" id="GO:0005886">
    <property type="term" value="C:plasma membrane"/>
    <property type="evidence" value="ECO:0007669"/>
    <property type="project" value="UniProtKB-SubCell"/>
</dbReference>
<dbReference type="SUPFAM" id="SSF90123">
    <property type="entry name" value="ABC transporter transmembrane region"/>
    <property type="match status" value="1"/>
</dbReference>
<dbReference type="SMART" id="SM00382">
    <property type="entry name" value="AAA"/>
    <property type="match status" value="1"/>
</dbReference>
<dbReference type="PROSITE" id="PS50929">
    <property type="entry name" value="ABC_TM1F"/>
    <property type="match status" value="1"/>
</dbReference>
<evidence type="ECO:0000259" key="8">
    <source>
        <dbReference type="PROSITE" id="PS50893"/>
    </source>
</evidence>
<keyword evidence="11" id="KW-1185">Reference proteome</keyword>
<accession>A0A2K9NT04</accession>
<evidence type="ECO:0000256" key="1">
    <source>
        <dbReference type="ARBA" id="ARBA00004651"/>
    </source>
</evidence>
<dbReference type="AlphaFoldDB" id="A0A2K9NT04"/>
<evidence type="ECO:0000256" key="5">
    <source>
        <dbReference type="ARBA" id="ARBA00022989"/>
    </source>
</evidence>
<evidence type="ECO:0000256" key="7">
    <source>
        <dbReference type="SAM" id="Phobius"/>
    </source>
</evidence>
<dbReference type="InterPro" id="IPR039421">
    <property type="entry name" value="Type_1_exporter"/>
</dbReference>
<dbReference type="InterPro" id="IPR017871">
    <property type="entry name" value="ABC_transporter-like_CS"/>
</dbReference>
<evidence type="ECO:0000256" key="6">
    <source>
        <dbReference type="ARBA" id="ARBA00023136"/>
    </source>
</evidence>
<keyword evidence="6 7" id="KW-0472">Membrane</keyword>
<feature type="domain" description="ABC transmembrane type-1" evidence="9">
    <location>
        <begin position="42"/>
        <end position="299"/>
    </location>
</feature>
<comment type="subcellular location">
    <subcellularLocation>
        <location evidence="1">Cell membrane</location>
        <topology evidence="1">Multi-pass membrane protein</topology>
    </subcellularLocation>
</comment>
<evidence type="ECO:0000256" key="4">
    <source>
        <dbReference type="ARBA" id="ARBA00022840"/>
    </source>
</evidence>
<keyword evidence="4" id="KW-0067">ATP-binding</keyword>
<keyword evidence="3" id="KW-0547">Nucleotide-binding</keyword>
<dbReference type="GO" id="GO:0005524">
    <property type="term" value="F:ATP binding"/>
    <property type="evidence" value="ECO:0007669"/>
    <property type="project" value="UniProtKB-KW"/>
</dbReference>
<evidence type="ECO:0000256" key="2">
    <source>
        <dbReference type="ARBA" id="ARBA00022692"/>
    </source>
</evidence>
<dbReference type="Pfam" id="PF00664">
    <property type="entry name" value="ABC_membrane"/>
    <property type="match status" value="1"/>
</dbReference>
<dbReference type="PROSITE" id="PS50893">
    <property type="entry name" value="ABC_TRANSPORTER_2"/>
    <property type="match status" value="1"/>
</dbReference>
<feature type="transmembrane region" description="Helical" evidence="7">
    <location>
        <begin position="21"/>
        <end position="39"/>
    </location>
</feature>
<evidence type="ECO:0000313" key="11">
    <source>
        <dbReference type="Proteomes" id="UP000235584"/>
    </source>
</evidence>
<dbReference type="GO" id="GO:0016887">
    <property type="term" value="F:ATP hydrolysis activity"/>
    <property type="evidence" value="ECO:0007669"/>
    <property type="project" value="InterPro"/>
</dbReference>
<dbReference type="KEGG" id="bsto:C0V70_07090"/>
<dbReference type="PANTHER" id="PTHR43394:SF1">
    <property type="entry name" value="ATP-BINDING CASSETTE SUB-FAMILY B MEMBER 10, MITOCHONDRIAL"/>
    <property type="match status" value="1"/>
</dbReference>
<dbReference type="InterPro" id="IPR011527">
    <property type="entry name" value="ABC1_TM_dom"/>
</dbReference>
<evidence type="ECO:0000256" key="3">
    <source>
        <dbReference type="ARBA" id="ARBA00022741"/>
    </source>
</evidence>
<dbReference type="Gene3D" id="3.40.50.300">
    <property type="entry name" value="P-loop containing nucleotide triphosphate hydrolases"/>
    <property type="match status" value="1"/>
</dbReference>
<feature type="transmembrane region" description="Helical" evidence="7">
    <location>
        <begin position="64"/>
        <end position="85"/>
    </location>
</feature>
<sequence length="549" mass="63099">MQKNRMLMNFTGMLWNQLKEFKVYYFFGVIALIFTHKIQSELPFMAKELADYVAKNNNELRPSLFFLCALGIIVFRTSSRILFFFPARLLQKFLRSELLEKLESNTPQRFRHLNAGQLFQYLSGDIDQIRALIGFVGLQGANFVIAFFILIPKMVSFNPHLLLALTPMLGAFIIFTVIVSKNRKYFKLTQDMQGEVQNLIMESYVGKRTIKNFHAEASFMELFGELSLKELYYFYRSSLGISITMPLISLGVGLSMLWGAYIIKSYDLGATTLILFSGFVFLFMEPMGYLSWIGVVVSRSHASWGRLKDLDLTLTTSVEAEEKLKNLNTTLTDNNYKLPFWDRALAVSFKTGAWNVLIAKTGHGKSEILLKLAEVLRQRGQSISLVAQDPYIFNDTMERNIFLGKKESDQEREHAKVMLKILGLDYLEPNMENLMKMEVGENGKRLSGGQAKRLSLVRSLMSGADILIWDDPFSSVDLILEKEIIQELKKQPMMKNKTLILTSHRLSTVRHSDYLLFVDKEEGIIEEGQVNQLLKENSKTYEYFQKQMV</sequence>
<name>A0A2K9NT04_BACTC</name>
<organism evidence="10 11">
    <name type="scientific">Bacteriovorax stolpii</name>
    <name type="common">Bdellovibrio stolpii</name>
    <dbReference type="NCBI Taxonomy" id="960"/>
    <lineage>
        <taxon>Bacteria</taxon>
        <taxon>Pseudomonadati</taxon>
        <taxon>Bdellovibrionota</taxon>
        <taxon>Bacteriovoracia</taxon>
        <taxon>Bacteriovoracales</taxon>
        <taxon>Bacteriovoracaceae</taxon>
        <taxon>Bacteriovorax</taxon>
    </lineage>
</organism>
<dbReference type="InterPro" id="IPR027417">
    <property type="entry name" value="P-loop_NTPase"/>
</dbReference>
<evidence type="ECO:0000313" key="10">
    <source>
        <dbReference type="EMBL" id="AUN97874.1"/>
    </source>
</evidence>
<dbReference type="InterPro" id="IPR003593">
    <property type="entry name" value="AAA+_ATPase"/>
</dbReference>
<proteinExistence type="predicted"/>
<dbReference type="GO" id="GO:0140359">
    <property type="term" value="F:ABC-type transporter activity"/>
    <property type="evidence" value="ECO:0007669"/>
    <property type="project" value="InterPro"/>
</dbReference>
<dbReference type="PROSITE" id="PS00211">
    <property type="entry name" value="ABC_TRANSPORTER_1"/>
    <property type="match status" value="1"/>
</dbReference>
<dbReference type="EMBL" id="CP025704">
    <property type="protein sequence ID" value="AUN97874.1"/>
    <property type="molecule type" value="Genomic_DNA"/>
</dbReference>
<dbReference type="PANTHER" id="PTHR43394">
    <property type="entry name" value="ATP-DEPENDENT PERMEASE MDL1, MITOCHONDRIAL"/>
    <property type="match status" value="1"/>
</dbReference>
<evidence type="ECO:0000259" key="9">
    <source>
        <dbReference type="PROSITE" id="PS50929"/>
    </source>
</evidence>
<dbReference type="SUPFAM" id="SSF52540">
    <property type="entry name" value="P-loop containing nucleoside triphosphate hydrolases"/>
    <property type="match status" value="1"/>
</dbReference>
<feature type="domain" description="ABC transporter" evidence="8">
    <location>
        <begin position="324"/>
        <end position="546"/>
    </location>
</feature>
<dbReference type="InterPro" id="IPR036640">
    <property type="entry name" value="ABC1_TM_sf"/>
</dbReference>
<feature type="transmembrane region" description="Helical" evidence="7">
    <location>
        <begin position="131"/>
        <end position="151"/>
    </location>
</feature>
<dbReference type="InterPro" id="IPR003439">
    <property type="entry name" value="ABC_transporter-like_ATP-bd"/>
</dbReference>
<gene>
    <name evidence="10" type="ORF">C0V70_07090</name>
</gene>
<feature type="transmembrane region" description="Helical" evidence="7">
    <location>
        <begin position="273"/>
        <end position="297"/>
    </location>
</feature>
<dbReference type="Pfam" id="PF00005">
    <property type="entry name" value="ABC_tran"/>
    <property type="match status" value="1"/>
</dbReference>
<keyword evidence="2 7" id="KW-0812">Transmembrane</keyword>
<feature type="transmembrane region" description="Helical" evidence="7">
    <location>
        <begin position="239"/>
        <end position="261"/>
    </location>
</feature>
<evidence type="ECO:0008006" key="12">
    <source>
        <dbReference type="Google" id="ProtNLM"/>
    </source>
</evidence>